<dbReference type="OrthoDB" id="8194222at2759"/>
<evidence type="ECO:0000313" key="1">
    <source>
        <dbReference type="EMBL" id="KAF0705586.1"/>
    </source>
</evidence>
<sequence>MYEQNDDQTSNEDDVECPYCGNTYLQSTEGWVQCRACLKWAHCSCAGEDDNDDELYHICDICKV</sequence>
<organism evidence="1 2">
    <name type="scientific">Aphis craccivora</name>
    <name type="common">Cowpea aphid</name>
    <dbReference type="NCBI Taxonomy" id="307492"/>
    <lineage>
        <taxon>Eukaryota</taxon>
        <taxon>Metazoa</taxon>
        <taxon>Ecdysozoa</taxon>
        <taxon>Arthropoda</taxon>
        <taxon>Hexapoda</taxon>
        <taxon>Insecta</taxon>
        <taxon>Pterygota</taxon>
        <taxon>Neoptera</taxon>
        <taxon>Paraneoptera</taxon>
        <taxon>Hemiptera</taxon>
        <taxon>Sternorrhyncha</taxon>
        <taxon>Aphidomorpha</taxon>
        <taxon>Aphidoidea</taxon>
        <taxon>Aphididae</taxon>
        <taxon>Aphidini</taxon>
        <taxon>Aphis</taxon>
        <taxon>Aphis</taxon>
    </lineage>
</organism>
<accession>A0A6G0VRA8</accession>
<protein>
    <submittedName>
        <fullName evidence="1">Tigger transposable element-derived protein 6-like</fullName>
    </submittedName>
</protein>
<name>A0A6G0VRA8_APHCR</name>
<dbReference type="InterPro" id="IPR013083">
    <property type="entry name" value="Znf_RING/FYVE/PHD"/>
</dbReference>
<evidence type="ECO:0000313" key="2">
    <source>
        <dbReference type="Proteomes" id="UP000478052"/>
    </source>
</evidence>
<dbReference type="EMBL" id="VUJU01013199">
    <property type="protein sequence ID" value="KAF0705586.1"/>
    <property type="molecule type" value="Genomic_DNA"/>
</dbReference>
<dbReference type="InterPro" id="IPR011011">
    <property type="entry name" value="Znf_FYVE_PHD"/>
</dbReference>
<reference evidence="1 2" key="1">
    <citation type="submission" date="2019-08" db="EMBL/GenBank/DDBJ databases">
        <title>Whole genome of Aphis craccivora.</title>
        <authorList>
            <person name="Voronova N.V."/>
            <person name="Shulinski R.S."/>
            <person name="Bandarenka Y.V."/>
            <person name="Zhorov D.G."/>
            <person name="Warner D."/>
        </authorList>
    </citation>
    <scope>NUCLEOTIDE SEQUENCE [LARGE SCALE GENOMIC DNA]</scope>
    <source>
        <strain evidence="1">180601</strain>
        <tissue evidence="1">Whole Body</tissue>
    </source>
</reference>
<keyword evidence="2" id="KW-1185">Reference proteome</keyword>
<dbReference type="Proteomes" id="UP000478052">
    <property type="component" value="Unassembled WGS sequence"/>
</dbReference>
<dbReference type="AlphaFoldDB" id="A0A6G0VRA8"/>
<dbReference type="Gene3D" id="3.30.40.10">
    <property type="entry name" value="Zinc/RING finger domain, C3HC4 (zinc finger)"/>
    <property type="match status" value="1"/>
</dbReference>
<proteinExistence type="predicted"/>
<gene>
    <name evidence="1" type="ORF">FWK35_00034503</name>
</gene>
<comment type="caution">
    <text evidence="1">The sequence shown here is derived from an EMBL/GenBank/DDBJ whole genome shotgun (WGS) entry which is preliminary data.</text>
</comment>
<dbReference type="SUPFAM" id="SSF57903">
    <property type="entry name" value="FYVE/PHD zinc finger"/>
    <property type="match status" value="1"/>
</dbReference>